<comment type="pathway">
    <text evidence="8">Lipid metabolism; sphingolipid metabolism.</text>
</comment>
<evidence type="ECO:0000256" key="5">
    <source>
        <dbReference type="ARBA" id="ARBA00023002"/>
    </source>
</evidence>
<evidence type="ECO:0000313" key="14">
    <source>
        <dbReference type="Proteomes" id="UP000001744"/>
    </source>
</evidence>
<dbReference type="InterPro" id="IPR013866">
    <property type="entry name" value="Sphingolipid_d4-desaturase_N"/>
</dbReference>
<evidence type="ECO:0000256" key="4">
    <source>
        <dbReference type="ARBA" id="ARBA00022989"/>
    </source>
</evidence>
<comment type="similarity">
    <text evidence="2 8">Belongs to the fatty acid desaturase type 1 family. DEGS subfamily.</text>
</comment>
<feature type="transmembrane region" description="Helical" evidence="10">
    <location>
        <begin position="225"/>
        <end position="246"/>
    </location>
</feature>
<dbReference type="UniPathway" id="UPA00222"/>
<organism evidence="12 14">
    <name type="scientific">Schizosaccharomyces japonicus (strain yFS275 / FY16936)</name>
    <name type="common">Fission yeast</name>
    <dbReference type="NCBI Taxonomy" id="402676"/>
    <lineage>
        <taxon>Eukaryota</taxon>
        <taxon>Fungi</taxon>
        <taxon>Dikarya</taxon>
        <taxon>Ascomycota</taxon>
        <taxon>Taphrinomycotina</taxon>
        <taxon>Schizosaccharomycetes</taxon>
        <taxon>Schizosaccharomycetales</taxon>
        <taxon>Schizosaccharomycetaceae</taxon>
        <taxon>Schizosaccharomyces</taxon>
    </lineage>
</organism>
<dbReference type="PANTHER" id="PTHR12879">
    <property type="entry name" value="SPHINGOLIPID DELTA 4 DESATURASE/C-4 HYDROXYLASE PROTEIN DES2"/>
    <property type="match status" value="1"/>
</dbReference>
<dbReference type="CDD" id="cd03508">
    <property type="entry name" value="Delta4-sphingolipid-FADS-like"/>
    <property type="match status" value="1"/>
</dbReference>
<feature type="region of interest" description="Disordered" evidence="9">
    <location>
        <begin position="1"/>
        <end position="21"/>
    </location>
</feature>
<dbReference type="SMART" id="SM01269">
    <property type="entry name" value="Lipid_DES"/>
    <property type="match status" value="1"/>
</dbReference>
<dbReference type="AlphaFoldDB" id="B6JXD0"/>
<evidence type="ECO:0000256" key="3">
    <source>
        <dbReference type="ARBA" id="ARBA00022692"/>
    </source>
</evidence>
<gene>
    <name evidence="13" type="primary">dsd1</name>
    <name evidence="12" type="ORF">SJAG_01057</name>
</gene>
<dbReference type="GO" id="GO:0046513">
    <property type="term" value="P:ceramide biosynthetic process"/>
    <property type="evidence" value="ECO:0000318"/>
    <property type="project" value="GO_Central"/>
</dbReference>
<proteinExistence type="inferred from homology"/>
<dbReference type="eggNOG" id="KOG2987">
    <property type="taxonomic scope" value="Eukaryota"/>
</dbReference>
<evidence type="ECO:0000313" key="12">
    <source>
        <dbReference type="EMBL" id="EEB06031.1"/>
    </source>
</evidence>
<name>B6JXD0_SCHJY</name>
<dbReference type="PIRSF" id="PIRSF017228">
    <property type="entry name" value="Sphnglp_dlt4_des"/>
    <property type="match status" value="1"/>
</dbReference>
<dbReference type="OrthoDB" id="200948at2759"/>
<evidence type="ECO:0000313" key="13">
    <source>
        <dbReference type="JaponicusDB" id="SJAG_01057"/>
    </source>
</evidence>
<evidence type="ECO:0000256" key="6">
    <source>
        <dbReference type="ARBA" id="ARBA00023098"/>
    </source>
</evidence>
<dbReference type="InterPro" id="IPR005804">
    <property type="entry name" value="FA_desaturase_dom"/>
</dbReference>
<dbReference type="OMA" id="GATCNQN"/>
<evidence type="ECO:0000256" key="7">
    <source>
        <dbReference type="ARBA" id="ARBA00023136"/>
    </source>
</evidence>
<dbReference type="EC" id="1.14.19.17" evidence="8"/>
<reference evidence="12 14" key="1">
    <citation type="journal article" date="2011" name="Science">
        <title>Comparative functional genomics of the fission yeasts.</title>
        <authorList>
            <person name="Rhind N."/>
            <person name="Chen Z."/>
            <person name="Yassour M."/>
            <person name="Thompson D.A."/>
            <person name="Haas B.J."/>
            <person name="Habib N."/>
            <person name="Wapinski I."/>
            <person name="Roy S."/>
            <person name="Lin M.F."/>
            <person name="Heiman D.I."/>
            <person name="Young S.K."/>
            <person name="Furuya K."/>
            <person name="Guo Y."/>
            <person name="Pidoux A."/>
            <person name="Chen H.M."/>
            <person name="Robbertse B."/>
            <person name="Goldberg J.M."/>
            <person name="Aoki K."/>
            <person name="Bayne E.H."/>
            <person name="Berlin A.M."/>
            <person name="Desjardins C.A."/>
            <person name="Dobbs E."/>
            <person name="Dukaj L."/>
            <person name="Fan L."/>
            <person name="FitzGerald M.G."/>
            <person name="French C."/>
            <person name="Gujja S."/>
            <person name="Hansen K."/>
            <person name="Keifenheim D."/>
            <person name="Levin J.Z."/>
            <person name="Mosher R.A."/>
            <person name="Mueller C.A."/>
            <person name="Pfiffner J."/>
            <person name="Priest M."/>
            <person name="Russ C."/>
            <person name="Smialowska A."/>
            <person name="Swoboda P."/>
            <person name="Sykes S.M."/>
            <person name="Vaughn M."/>
            <person name="Vengrova S."/>
            <person name="Yoder R."/>
            <person name="Zeng Q."/>
            <person name="Allshire R."/>
            <person name="Baulcombe D."/>
            <person name="Birren B.W."/>
            <person name="Brown W."/>
            <person name="Ekwall K."/>
            <person name="Kellis M."/>
            <person name="Leatherwood J."/>
            <person name="Levin H."/>
            <person name="Margalit H."/>
            <person name="Martienssen R."/>
            <person name="Nieduszynski C.A."/>
            <person name="Spatafora J.W."/>
            <person name="Friedman N."/>
            <person name="Dalgaard J.Z."/>
            <person name="Baumann P."/>
            <person name="Niki H."/>
            <person name="Regev A."/>
            <person name="Nusbaum C."/>
        </authorList>
    </citation>
    <scope>NUCLEOTIDE SEQUENCE [LARGE SCALE GENOMIC DNA]</scope>
    <source>
        <strain evidence="14">yFS275 / FY16936</strain>
    </source>
</reference>
<feature type="compositionally biased region" description="Basic and acidic residues" evidence="9">
    <location>
        <begin position="8"/>
        <end position="21"/>
    </location>
</feature>
<dbReference type="EMBL" id="KE651166">
    <property type="protein sequence ID" value="EEB06031.1"/>
    <property type="molecule type" value="Genomic_DNA"/>
</dbReference>
<keyword evidence="5 8" id="KW-0560">Oxidoreductase</keyword>
<dbReference type="JaponicusDB" id="SJAG_01057">
    <property type="gene designation" value="dsd1"/>
</dbReference>
<dbReference type="RefSeq" id="XP_002172324.1">
    <property type="nucleotide sequence ID" value="XM_002172288.2"/>
</dbReference>
<dbReference type="STRING" id="402676.B6JXD0"/>
<evidence type="ECO:0000256" key="9">
    <source>
        <dbReference type="SAM" id="MobiDB-lite"/>
    </source>
</evidence>
<feature type="transmembrane region" description="Helical" evidence="10">
    <location>
        <begin position="167"/>
        <end position="187"/>
    </location>
</feature>
<dbReference type="InterPro" id="IPR011388">
    <property type="entry name" value="DES1/DES2"/>
</dbReference>
<dbReference type="Pfam" id="PF08557">
    <property type="entry name" value="Lipid_DES"/>
    <property type="match status" value="1"/>
</dbReference>
<dbReference type="GO" id="GO:0046512">
    <property type="term" value="P:sphingosine biosynthetic process"/>
    <property type="evidence" value="ECO:0007669"/>
    <property type="project" value="EnsemblFungi"/>
</dbReference>
<keyword evidence="8" id="KW-0746">Sphingolipid metabolism</keyword>
<dbReference type="PANTHER" id="PTHR12879:SF8">
    <property type="entry name" value="SPHINGOLIPID DELTA(4)-DESATURASE DES1"/>
    <property type="match status" value="1"/>
</dbReference>
<keyword evidence="6 8" id="KW-0443">Lipid metabolism</keyword>
<evidence type="ECO:0000256" key="10">
    <source>
        <dbReference type="SAM" id="Phobius"/>
    </source>
</evidence>
<keyword evidence="14" id="KW-1185">Reference proteome</keyword>
<dbReference type="GO" id="GO:0042284">
    <property type="term" value="F:sphingolipid delta-4 desaturase activity"/>
    <property type="evidence" value="ECO:0000318"/>
    <property type="project" value="GO_Central"/>
</dbReference>
<comment type="catalytic activity">
    <reaction evidence="8">
        <text>an N-acylsphinganine + 2 Fe(II)-[cytochrome b5] + O2 + 2 H(+) = an N-acylsphing-4-enine + 2 Fe(III)-[cytochrome b5] + 2 H2O</text>
        <dbReference type="Rhea" id="RHEA:46544"/>
        <dbReference type="Rhea" id="RHEA-COMP:10438"/>
        <dbReference type="Rhea" id="RHEA-COMP:10439"/>
        <dbReference type="ChEBI" id="CHEBI:15377"/>
        <dbReference type="ChEBI" id="CHEBI:15378"/>
        <dbReference type="ChEBI" id="CHEBI:15379"/>
        <dbReference type="ChEBI" id="CHEBI:29033"/>
        <dbReference type="ChEBI" id="CHEBI:29034"/>
        <dbReference type="ChEBI" id="CHEBI:31488"/>
        <dbReference type="ChEBI" id="CHEBI:52639"/>
        <dbReference type="EC" id="1.14.19.17"/>
    </reaction>
</comment>
<evidence type="ECO:0000256" key="1">
    <source>
        <dbReference type="ARBA" id="ARBA00004141"/>
    </source>
</evidence>
<evidence type="ECO:0000256" key="8">
    <source>
        <dbReference type="PIRNR" id="PIRNR017228"/>
    </source>
</evidence>
<dbReference type="GeneID" id="7048301"/>
<comment type="function">
    <text evidence="8">Delta(4)-fatty-acid desaturase which introduces a double bond at the 4-position in the long-chain base (LCB) of ceramides.</text>
</comment>
<keyword evidence="3 10" id="KW-0812">Transmembrane</keyword>
<dbReference type="VEuPathDB" id="FungiDB:SJAG_01057"/>
<keyword evidence="7 8" id="KW-0472">Membrane</keyword>
<protein>
    <recommendedName>
        <fullName evidence="8">Sphingolipid delta(4)-desaturase</fullName>
        <ecNumber evidence="8">1.14.19.17</ecNumber>
    </recommendedName>
</protein>
<sequence>MESPVDVSSKKNQSDAEDKSDKENFLWTYTDEPHRTRRMEIIRAHPEITKLNGPEPLTKWVVLTVFAIQMLCCYLLSNTSIFNWKFIATAYFVGGFCSQNLFLAVHELSHNLGFKEPWKNRLFSIITNLPVGVPFCASFRPYHLEHHVYQGVDGIDTDLPTIFELKVLNNTLGKLFFCTFQILFYALRPLFVRRLPFTSMHLLNIVAQVAFDYILIRALGYRSFVYLFMSSFLAGSLHPTAGHFLSEHYNMTHTKRIATGPDMGKLLETFSYYGPLNPLVYNAGYHIEHHDFPYVPWTRIAKVRATAPEFYDEIPECKSWIGIIYQFITDPNVGMWCRVKRLRSSVKTK</sequence>
<comment type="subcellular location">
    <subcellularLocation>
        <location evidence="1">Membrane</location>
        <topology evidence="1">Multi-pass membrane protein</topology>
    </subcellularLocation>
</comment>
<evidence type="ECO:0000259" key="11">
    <source>
        <dbReference type="SMART" id="SM01269"/>
    </source>
</evidence>
<evidence type="ECO:0000256" key="2">
    <source>
        <dbReference type="ARBA" id="ARBA00006146"/>
    </source>
</evidence>
<keyword evidence="4 10" id="KW-1133">Transmembrane helix</keyword>
<dbReference type="Pfam" id="PF00487">
    <property type="entry name" value="FA_desaturase"/>
    <property type="match status" value="1"/>
</dbReference>
<dbReference type="GO" id="GO:0016020">
    <property type="term" value="C:membrane"/>
    <property type="evidence" value="ECO:0007669"/>
    <property type="project" value="UniProtKB-SubCell"/>
</dbReference>
<feature type="domain" description="Sphingolipid delta4-desaturase N-terminal" evidence="11">
    <location>
        <begin position="20"/>
        <end position="58"/>
    </location>
</feature>
<feature type="transmembrane region" description="Helical" evidence="10">
    <location>
        <begin position="60"/>
        <end position="77"/>
    </location>
</feature>
<accession>B6JXD0</accession>
<dbReference type="Proteomes" id="UP000001744">
    <property type="component" value="Unassembled WGS sequence"/>
</dbReference>
<dbReference type="HOGENOM" id="CLU_032156_0_1_1"/>